<dbReference type="Proteomes" id="UP000317938">
    <property type="component" value="Unassembled WGS sequence"/>
</dbReference>
<dbReference type="NCBIfam" id="TIGR02532">
    <property type="entry name" value="IV_pilin_GFxxxE"/>
    <property type="match status" value="1"/>
</dbReference>
<dbReference type="SUPFAM" id="SSF54523">
    <property type="entry name" value="Pili subunits"/>
    <property type="match status" value="1"/>
</dbReference>
<dbReference type="PROSITE" id="PS00409">
    <property type="entry name" value="PROKAR_NTER_METHYL"/>
    <property type="match status" value="1"/>
</dbReference>
<sequence>MTTKNNMQRGFTLIELMITVAILGIIASIALPSYFEHVKRTARTEAITSLLDAANRQEQFFVDNREYTNDLANIGVTTPTEHGFYTIEVEVDNDAGTFSFTATPVAGPPLKDDDCKTFVIDDAGLKTATPKANSAMCWGK</sequence>
<comment type="caution">
    <text evidence="3">The sequence shown here is derived from an EMBL/GenBank/DDBJ whole genome shotgun (WGS) entry which is preliminary data.</text>
</comment>
<name>A0ABY3FDL8_9GAMM</name>
<dbReference type="InterPro" id="IPR000983">
    <property type="entry name" value="Bac_GSPG_pilin"/>
</dbReference>
<gene>
    <name evidence="3" type="ORF">FQP85_09655</name>
</gene>
<feature type="transmembrane region" description="Helical" evidence="2">
    <location>
        <begin position="12"/>
        <end position="35"/>
    </location>
</feature>
<accession>A0ABY3FDL8</accession>
<reference evidence="3 4" key="1">
    <citation type="submission" date="2019-07" db="EMBL/GenBank/DDBJ databases">
        <title>Diversity of Bacteria from Kongsfjorden, Arctic.</title>
        <authorList>
            <person name="Yu Y."/>
        </authorList>
    </citation>
    <scope>NUCLEOTIDE SEQUENCE [LARGE SCALE GENOMIC DNA]</scope>
    <source>
        <strain evidence="3 4">SM1927</strain>
    </source>
</reference>
<keyword evidence="4" id="KW-1185">Reference proteome</keyword>
<evidence type="ECO:0000256" key="1">
    <source>
        <dbReference type="ARBA" id="ARBA00022481"/>
    </source>
</evidence>
<dbReference type="Gene3D" id="3.30.700.10">
    <property type="entry name" value="Glycoprotein, Type 4 Pilin"/>
    <property type="match status" value="1"/>
</dbReference>
<dbReference type="InterPro" id="IPR012902">
    <property type="entry name" value="N_methyl_site"/>
</dbReference>
<dbReference type="Pfam" id="PF07963">
    <property type="entry name" value="N_methyl"/>
    <property type="match status" value="1"/>
</dbReference>
<keyword evidence="2" id="KW-1133">Transmembrane helix</keyword>
<dbReference type="InterPro" id="IPR045584">
    <property type="entry name" value="Pilin-like"/>
</dbReference>
<organism evidence="3 4">
    <name type="scientific">Pseudoalteromonas neustonica</name>
    <dbReference type="NCBI Taxonomy" id="1840331"/>
    <lineage>
        <taxon>Bacteria</taxon>
        <taxon>Pseudomonadati</taxon>
        <taxon>Pseudomonadota</taxon>
        <taxon>Gammaproteobacteria</taxon>
        <taxon>Alteromonadales</taxon>
        <taxon>Pseudoalteromonadaceae</taxon>
        <taxon>Pseudoalteromonas</taxon>
    </lineage>
</organism>
<keyword evidence="2" id="KW-0812">Transmembrane</keyword>
<dbReference type="InterPro" id="IPR031982">
    <property type="entry name" value="PilE-like"/>
</dbReference>
<keyword evidence="1" id="KW-0488">Methylation</keyword>
<evidence type="ECO:0000313" key="4">
    <source>
        <dbReference type="Proteomes" id="UP000317938"/>
    </source>
</evidence>
<evidence type="ECO:0000256" key="2">
    <source>
        <dbReference type="SAM" id="Phobius"/>
    </source>
</evidence>
<protein>
    <submittedName>
        <fullName evidence="3">Type IV pilin protein</fullName>
    </submittedName>
</protein>
<keyword evidence="2" id="KW-0472">Membrane</keyword>
<dbReference type="PRINTS" id="PR00813">
    <property type="entry name" value="BCTERIALGSPG"/>
</dbReference>
<dbReference type="Pfam" id="PF16732">
    <property type="entry name" value="ComP_DUS"/>
    <property type="match status" value="1"/>
</dbReference>
<dbReference type="RefSeq" id="WP_145237238.1">
    <property type="nucleotide sequence ID" value="NZ_VNFF01000008.1"/>
</dbReference>
<dbReference type="EMBL" id="VNFF01000008">
    <property type="protein sequence ID" value="TVU83447.1"/>
    <property type="molecule type" value="Genomic_DNA"/>
</dbReference>
<proteinExistence type="predicted"/>
<evidence type="ECO:0000313" key="3">
    <source>
        <dbReference type="EMBL" id="TVU83447.1"/>
    </source>
</evidence>